<comment type="caution">
    <text evidence="12">The sequence shown here is derived from an EMBL/GenBank/DDBJ whole genome shotgun (WGS) entry which is preliminary data.</text>
</comment>
<evidence type="ECO:0000256" key="3">
    <source>
        <dbReference type="ARBA" id="ARBA00022692"/>
    </source>
</evidence>
<comment type="subcellular location">
    <subcellularLocation>
        <location evidence="1">Cell membrane</location>
        <topology evidence="1">Multi-pass membrane protein</topology>
    </subcellularLocation>
</comment>
<dbReference type="Pfam" id="PF00571">
    <property type="entry name" value="CBS"/>
    <property type="match status" value="1"/>
</dbReference>
<dbReference type="CDD" id="cd04590">
    <property type="entry name" value="CBS_pair_CorC_HlyC_assoc"/>
    <property type="match status" value="1"/>
</dbReference>
<keyword evidence="7" id="KW-0129">CBS domain</keyword>
<keyword evidence="2" id="KW-1003">Cell membrane</keyword>
<evidence type="ECO:0000256" key="9">
    <source>
        <dbReference type="SAM" id="Phobius"/>
    </source>
</evidence>
<keyword evidence="6 8" id="KW-0472">Membrane</keyword>
<protein>
    <submittedName>
        <fullName evidence="12">Hemolysin family protein</fullName>
    </submittedName>
</protein>
<dbReference type="EMBL" id="JAXAVX010000011">
    <property type="protein sequence ID" value="MDX8153171.1"/>
    <property type="molecule type" value="Genomic_DNA"/>
</dbReference>
<dbReference type="InterPro" id="IPR046342">
    <property type="entry name" value="CBS_dom_sf"/>
</dbReference>
<evidence type="ECO:0000313" key="12">
    <source>
        <dbReference type="EMBL" id="MDX8153171.1"/>
    </source>
</evidence>
<feature type="transmembrane region" description="Helical" evidence="9">
    <location>
        <begin position="98"/>
        <end position="123"/>
    </location>
</feature>
<proteinExistence type="predicted"/>
<evidence type="ECO:0000256" key="6">
    <source>
        <dbReference type="ARBA" id="ARBA00023136"/>
    </source>
</evidence>
<evidence type="ECO:0000313" key="13">
    <source>
        <dbReference type="Proteomes" id="UP001277761"/>
    </source>
</evidence>
<reference evidence="12 13" key="1">
    <citation type="submission" date="2023-11" db="EMBL/GenBank/DDBJ databases">
        <authorList>
            <person name="Xu M."/>
            <person name="Jiang T."/>
        </authorList>
    </citation>
    <scope>NUCLEOTIDE SEQUENCE [LARGE SCALE GENOMIC DNA]</scope>
    <source>
        <strain evidence="12 13">SD</strain>
    </source>
</reference>
<name>A0ABU4VMV2_9ACTN</name>
<dbReference type="InterPro" id="IPR002550">
    <property type="entry name" value="CNNM"/>
</dbReference>
<feature type="transmembrane region" description="Helical" evidence="9">
    <location>
        <begin position="135"/>
        <end position="161"/>
    </location>
</feature>
<evidence type="ECO:0000259" key="10">
    <source>
        <dbReference type="PROSITE" id="PS51371"/>
    </source>
</evidence>
<dbReference type="PROSITE" id="PS51846">
    <property type="entry name" value="CNNM"/>
    <property type="match status" value="1"/>
</dbReference>
<keyword evidence="5 8" id="KW-1133">Transmembrane helix</keyword>
<keyword evidence="3 8" id="KW-0812">Transmembrane</keyword>
<feature type="domain" description="CBS" evidence="10">
    <location>
        <begin position="285"/>
        <end position="342"/>
    </location>
</feature>
<dbReference type="InterPro" id="IPR044751">
    <property type="entry name" value="Ion_transp-like_CBS"/>
</dbReference>
<evidence type="ECO:0000259" key="11">
    <source>
        <dbReference type="PROSITE" id="PS51846"/>
    </source>
</evidence>
<evidence type="ECO:0000256" key="4">
    <source>
        <dbReference type="ARBA" id="ARBA00022737"/>
    </source>
</evidence>
<dbReference type="Pfam" id="PF01595">
    <property type="entry name" value="CNNM"/>
    <property type="match status" value="1"/>
</dbReference>
<feature type="transmembrane region" description="Helical" evidence="9">
    <location>
        <begin position="56"/>
        <end position="78"/>
    </location>
</feature>
<feature type="domain" description="CBS" evidence="10">
    <location>
        <begin position="221"/>
        <end position="279"/>
    </location>
</feature>
<accession>A0ABU4VMV2</accession>
<dbReference type="Proteomes" id="UP001277761">
    <property type="component" value="Unassembled WGS sequence"/>
</dbReference>
<dbReference type="SMART" id="SM00116">
    <property type="entry name" value="CBS"/>
    <property type="match status" value="1"/>
</dbReference>
<evidence type="ECO:0000256" key="7">
    <source>
        <dbReference type="PROSITE-ProRule" id="PRU00703"/>
    </source>
</evidence>
<gene>
    <name evidence="12" type="ORF">SK069_16355</name>
</gene>
<dbReference type="InterPro" id="IPR000644">
    <property type="entry name" value="CBS_dom"/>
</dbReference>
<organism evidence="12 13">
    <name type="scientific">Patulibacter brassicae</name>
    <dbReference type="NCBI Taxonomy" id="1705717"/>
    <lineage>
        <taxon>Bacteria</taxon>
        <taxon>Bacillati</taxon>
        <taxon>Actinomycetota</taxon>
        <taxon>Thermoleophilia</taxon>
        <taxon>Solirubrobacterales</taxon>
        <taxon>Patulibacteraceae</taxon>
        <taxon>Patulibacter</taxon>
    </lineage>
</organism>
<dbReference type="InterPro" id="IPR051676">
    <property type="entry name" value="UPF0053_domain"/>
</dbReference>
<evidence type="ECO:0000256" key="1">
    <source>
        <dbReference type="ARBA" id="ARBA00004651"/>
    </source>
</evidence>
<dbReference type="SUPFAM" id="SSF54631">
    <property type="entry name" value="CBS-domain pair"/>
    <property type="match status" value="1"/>
</dbReference>
<feature type="domain" description="CNNM transmembrane" evidence="11">
    <location>
        <begin position="1"/>
        <end position="202"/>
    </location>
</feature>
<keyword evidence="13" id="KW-1185">Reference proteome</keyword>
<dbReference type="PANTHER" id="PTHR43099">
    <property type="entry name" value="UPF0053 PROTEIN YRKA"/>
    <property type="match status" value="1"/>
</dbReference>
<keyword evidence="4" id="KW-0677">Repeat</keyword>
<evidence type="ECO:0000256" key="2">
    <source>
        <dbReference type="ARBA" id="ARBA00022475"/>
    </source>
</evidence>
<dbReference type="Gene3D" id="3.10.580.10">
    <property type="entry name" value="CBS-domain"/>
    <property type="match status" value="1"/>
</dbReference>
<evidence type="ECO:0000256" key="8">
    <source>
        <dbReference type="PROSITE-ProRule" id="PRU01193"/>
    </source>
</evidence>
<evidence type="ECO:0000256" key="5">
    <source>
        <dbReference type="ARBA" id="ARBA00022989"/>
    </source>
</evidence>
<dbReference type="PANTHER" id="PTHR43099:SF5">
    <property type="entry name" value="HLYC_CORC FAMILY TRANSPORTER"/>
    <property type="match status" value="1"/>
</dbReference>
<dbReference type="RefSeq" id="WP_319955322.1">
    <property type="nucleotide sequence ID" value="NZ_JAXAVX010000011.1"/>
</dbReference>
<sequence>MSDGLAILLAVFLLGANAFFVGAEFALISARRTTIEPRAEEGSWAARVTLGAMERVSLMMAGAQLGITICSLGLGALGEPAVAHTLEGPFEDLGVSEALLHPISFVIALSIVVTLHVVIGEMVPKNLALARPDRAAMLLGPPLVLVVRVLGPLIVFLNWVANVSLRLMGVQPKDEITSVFTRDEVAGLVEESHREGLLEHGEGQLLLDALEFEDRDVRSVLLPEDRLVTVPAGATLEQVEEVAGRTGFSRFPVVGSSGELRGYLHVKDLLHAGKIPRDAPLPTSLVRELPSVRETDRLRSALGTMQRAAAHLAEVRSATGTTQGVVALEDVLEELVGEIRDESQRQAVARTPGVRPAAD</sequence>
<feature type="transmembrane region" description="Helical" evidence="9">
    <location>
        <begin position="6"/>
        <end position="28"/>
    </location>
</feature>
<dbReference type="PROSITE" id="PS51371">
    <property type="entry name" value="CBS"/>
    <property type="match status" value="2"/>
</dbReference>